<dbReference type="PANTHER" id="PTHR33992:SF1">
    <property type="entry name" value="RIBONUCLEASE P PROTEIN COMPONENT"/>
    <property type="match status" value="1"/>
</dbReference>
<evidence type="ECO:0000256" key="2">
    <source>
        <dbReference type="ARBA" id="ARBA00022722"/>
    </source>
</evidence>
<dbReference type="GO" id="GO:0042781">
    <property type="term" value="F:3'-tRNA processing endoribonuclease activity"/>
    <property type="evidence" value="ECO:0007669"/>
    <property type="project" value="TreeGrafter"/>
</dbReference>
<evidence type="ECO:0000313" key="8">
    <source>
        <dbReference type="EMBL" id="MBK7675692.1"/>
    </source>
</evidence>
<evidence type="ECO:0000256" key="3">
    <source>
        <dbReference type="ARBA" id="ARBA00022759"/>
    </source>
</evidence>
<dbReference type="PANTHER" id="PTHR33992">
    <property type="entry name" value="RIBONUCLEASE P PROTEIN COMPONENT"/>
    <property type="match status" value="1"/>
</dbReference>
<gene>
    <name evidence="6 8" type="primary">rnpA</name>
    <name evidence="8" type="ORF">IPJ27_13555</name>
</gene>
<keyword evidence="2 6" id="KW-0540">Nuclease</keyword>
<dbReference type="InterPro" id="IPR020568">
    <property type="entry name" value="Ribosomal_Su5_D2-typ_SF"/>
</dbReference>
<dbReference type="EMBL" id="JADJMH010000013">
    <property type="protein sequence ID" value="MBK7675692.1"/>
    <property type="molecule type" value="Genomic_DNA"/>
</dbReference>
<dbReference type="Pfam" id="PF00825">
    <property type="entry name" value="Ribonuclease_P"/>
    <property type="match status" value="1"/>
</dbReference>
<comment type="catalytic activity">
    <reaction evidence="6">
        <text>Endonucleolytic cleavage of RNA, removing 5'-extranucleotides from tRNA precursor.</text>
        <dbReference type="EC" id="3.1.26.5"/>
    </reaction>
</comment>
<evidence type="ECO:0000256" key="7">
    <source>
        <dbReference type="NCBIfam" id="TIGR00188"/>
    </source>
</evidence>
<dbReference type="EC" id="3.1.26.5" evidence="6 7"/>
<sequence>MSGSFVATGDRAPSAATFPKHYRLIKTDEYSSVFGFKRALKSRHFLLHYRPRGAEEVPGARLGLVVAKRFLRRSVDRNLVRRLAREQFRLLRAQLRSSDFVLRLAVKPSALDRQALAQEIHALLSKATSPQR</sequence>
<dbReference type="GO" id="GO:0004526">
    <property type="term" value="F:ribonuclease P activity"/>
    <property type="evidence" value="ECO:0007669"/>
    <property type="project" value="UniProtKB-UniRule"/>
</dbReference>
<dbReference type="SUPFAM" id="SSF54211">
    <property type="entry name" value="Ribosomal protein S5 domain 2-like"/>
    <property type="match status" value="1"/>
</dbReference>
<evidence type="ECO:0000256" key="6">
    <source>
        <dbReference type="HAMAP-Rule" id="MF_00227"/>
    </source>
</evidence>
<keyword evidence="1 6" id="KW-0819">tRNA processing</keyword>
<dbReference type="GO" id="GO:0030677">
    <property type="term" value="C:ribonuclease P complex"/>
    <property type="evidence" value="ECO:0007669"/>
    <property type="project" value="TreeGrafter"/>
</dbReference>
<comment type="similarity">
    <text evidence="6">Belongs to the RnpA family.</text>
</comment>
<comment type="caution">
    <text evidence="8">The sequence shown here is derived from an EMBL/GenBank/DDBJ whole genome shotgun (WGS) entry which is preliminary data.</text>
</comment>
<proteinExistence type="inferred from homology"/>
<keyword evidence="3 6" id="KW-0255">Endonuclease</keyword>
<dbReference type="NCBIfam" id="TIGR00188">
    <property type="entry name" value="rnpA"/>
    <property type="match status" value="1"/>
</dbReference>
<dbReference type="HAMAP" id="MF_00227">
    <property type="entry name" value="RNase_P"/>
    <property type="match status" value="1"/>
</dbReference>
<dbReference type="AlphaFoldDB" id="A0A935Q0E2"/>
<reference evidence="8 9" key="1">
    <citation type="submission" date="2020-10" db="EMBL/GenBank/DDBJ databases">
        <title>Connecting structure to function with the recovery of over 1000 high-quality activated sludge metagenome-assembled genomes encoding full-length rRNA genes using long-read sequencing.</title>
        <authorList>
            <person name="Singleton C.M."/>
            <person name="Petriglieri F."/>
            <person name="Kristensen J.M."/>
            <person name="Kirkegaard R.H."/>
            <person name="Michaelsen T.Y."/>
            <person name="Andersen M.H."/>
            <person name="Karst S.M."/>
            <person name="Dueholm M.S."/>
            <person name="Nielsen P.H."/>
            <person name="Albertsen M."/>
        </authorList>
    </citation>
    <scope>NUCLEOTIDE SEQUENCE [LARGE SCALE GENOMIC DNA]</scope>
    <source>
        <strain evidence="8">EsbW_18-Q3-R4-48_BATAC.285</strain>
    </source>
</reference>
<dbReference type="InterPro" id="IPR000100">
    <property type="entry name" value="RNase_P"/>
</dbReference>
<dbReference type="Gene3D" id="3.30.230.10">
    <property type="match status" value="1"/>
</dbReference>
<dbReference type="GO" id="GO:0000049">
    <property type="term" value="F:tRNA binding"/>
    <property type="evidence" value="ECO:0007669"/>
    <property type="project" value="UniProtKB-UniRule"/>
</dbReference>
<comment type="function">
    <text evidence="6">RNaseP catalyzes the removal of the 5'-leader sequence from pre-tRNA to produce the mature 5'-terminus. It can also cleave other RNA substrates such as 4.5S RNA. The protein component plays an auxiliary but essential role in vivo by binding to the 5'-leader sequence and broadening the substrate specificity of the ribozyme.</text>
</comment>
<evidence type="ECO:0000313" key="9">
    <source>
        <dbReference type="Proteomes" id="UP000697998"/>
    </source>
</evidence>
<evidence type="ECO:0000256" key="1">
    <source>
        <dbReference type="ARBA" id="ARBA00022694"/>
    </source>
</evidence>
<protein>
    <recommendedName>
        <fullName evidence="6 7">Ribonuclease P protein component</fullName>
        <shortName evidence="6">RNase P protein</shortName>
        <shortName evidence="6">RNaseP protein</shortName>
        <ecNumber evidence="6 7">3.1.26.5</ecNumber>
    </recommendedName>
    <alternativeName>
        <fullName evidence="6">Protein C5</fullName>
    </alternativeName>
</protein>
<dbReference type="Proteomes" id="UP000697998">
    <property type="component" value="Unassembled WGS sequence"/>
</dbReference>
<dbReference type="InterPro" id="IPR014721">
    <property type="entry name" value="Ribsml_uS5_D2-typ_fold_subgr"/>
</dbReference>
<dbReference type="GO" id="GO:0001682">
    <property type="term" value="P:tRNA 5'-leader removal"/>
    <property type="evidence" value="ECO:0007669"/>
    <property type="project" value="UniProtKB-UniRule"/>
</dbReference>
<organism evidence="8 9">
    <name type="scientific">Candidatus Accumulibacter proximus</name>
    <dbReference type="NCBI Taxonomy" id="2954385"/>
    <lineage>
        <taxon>Bacteria</taxon>
        <taxon>Pseudomonadati</taxon>
        <taxon>Pseudomonadota</taxon>
        <taxon>Betaproteobacteria</taxon>
        <taxon>Candidatus Accumulibacter</taxon>
    </lineage>
</organism>
<name>A0A935Q0E2_9PROT</name>
<keyword evidence="4 6" id="KW-0378">Hydrolase</keyword>
<accession>A0A935Q0E2</accession>
<keyword evidence="5 6" id="KW-0694">RNA-binding</keyword>
<evidence type="ECO:0000256" key="4">
    <source>
        <dbReference type="ARBA" id="ARBA00022801"/>
    </source>
</evidence>
<comment type="subunit">
    <text evidence="6">Consists of a catalytic RNA component (M1 or rnpB) and a protein subunit.</text>
</comment>
<evidence type="ECO:0000256" key="5">
    <source>
        <dbReference type="ARBA" id="ARBA00022884"/>
    </source>
</evidence>